<dbReference type="Proteomes" id="UP000515202">
    <property type="component" value="Unplaced"/>
</dbReference>
<comment type="similarity">
    <text evidence="4 6">Belongs to the PMG family.</text>
</comment>
<dbReference type="PANTHER" id="PTHR23260:SF7">
    <property type="entry name" value="KERATIN-ASSOCIATED PROTEIN 26-1"/>
    <property type="match status" value="1"/>
</dbReference>
<comment type="subunit">
    <text evidence="1 6">Interacts with hair keratins.</text>
</comment>
<keyword evidence="2" id="KW-0677">Repeat</keyword>
<keyword evidence="3 6" id="KW-0416">Keratin</keyword>
<dbReference type="PANTHER" id="PTHR23260">
    <property type="entry name" value="KERATIN ASSOCIATED PROTEIN 3-3-RELATED"/>
    <property type="match status" value="1"/>
</dbReference>
<dbReference type="InterPro" id="IPR007951">
    <property type="entry name" value="KRTAP_PMG"/>
</dbReference>
<organism evidence="8 9">
    <name type="scientific">Pteropus vampyrus</name>
    <name type="common">Large flying fox</name>
    <dbReference type="NCBI Taxonomy" id="132908"/>
    <lineage>
        <taxon>Eukaryota</taxon>
        <taxon>Metazoa</taxon>
        <taxon>Chordata</taxon>
        <taxon>Craniata</taxon>
        <taxon>Vertebrata</taxon>
        <taxon>Euteleostomi</taxon>
        <taxon>Mammalia</taxon>
        <taxon>Eutheria</taxon>
        <taxon>Laurasiatheria</taxon>
        <taxon>Chiroptera</taxon>
        <taxon>Yinpterochiroptera</taxon>
        <taxon>Pteropodoidea</taxon>
        <taxon>Pteropodidae</taxon>
        <taxon>Pteropodinae</taxon>
        <taxon>Pteropus</taxon>
    </lineage>
</organism>
<dbReference type="GeneID" id="105290829"/>
<proteinExistence type="inferred from homology"/>
<dbReference type="GO" id="GO:0045095">
    <property type="term" value="C:keratin filament"/>
    <property type="evidence" value="ECO:0007669"/>
    <property type="project" value="UniProtKB-UniRule"/>
</dbReference>
<evidence type="ECO:0000259" key="7">
    <source>
        <dbReference type="PROSITE" id="PS51670"/>
    </source>
</evidence>
<comment type="caution">
    <text evidence="5">Lacks conserved residue(s) required for the propagation of feature annotation.</text>
</comment>
<dbReference type="Pfam" id="PF05287">
    <property type="entry name" value="PMG"/>
    <property type="match status" value="1"/>
</dbReference>
<dbReference type="GO" id="GO:0005829">
    <property type="term" value="C:cytosol"/>
    <property type="evidence" value="ECO:0007669"/>
    <property type="project" value="UniProtKB-ARBA"/>
</dbReference>
<dbReference type="OrthoDB" id="9617029at2759"/>
<dbReference type="PROSITE" id="PS51670">
    <property type="entry name" value="SHKT"/>
    <property type="match status" value="1"/>
</dbReference>
<evidence type="ECO:0000256" key="4">
    <source>
        <dbReference type="ARBA" id="ARBA00034495"/>
    </source>
</evidence>
<dbReference type="KEGG" id="pvp:105290829"/>
<accession>A0A6P3PZ97</accession>
<gene>
    <name evidence="9" type="primary">LOC105290829</name>
</gene>
<evidence type="ECO:0000256" key="1">
    <source>
        <dbReference type="ARBA" id="ARBA00011662"/>
    </source>
</evidence>
<comment type="function">
    <text evidence="6">In the hair cortex, hair keratin intermediate filaments are embedded in an interfilamentous matrix, consisting of hair keratin-associated proteins (KRTAP), which are essential for the formation of a rigid and resistant hair shaft through their extensive disulfide bond cross-linking with abundant cysteine residues of hair keratins. The matrix proteins include the high-sulfur and high-glycine-tyrosine keratins.</text>
</comment>
<dbReference type="GO" id="GO:0005198">
    <property type="term" value="F:structural molecule activity"/>
    <property type="evidence" value="ECO:0007669"/>
    <property type="project" value="InterPro"/>
</dbReference>
<dbReference type="AlphaFoldDB" id="A0A6P3PZ97"/>
<evidence type="ECO:0000256" key="3">
    <source>
        <dbReference type="ARBA" id="ARBA00022744"/>
    </source>
</evidence>
<evidence type="ECO:0000256" key="5">
    <source>
        <dbReference type="PROSITE-ProRule" id="PRU01005"/>
    </source>
</evidence>
<evidence type="ECO:0000256" key="2">
    <source>
        <dbReference type="ARBA" id="ARBA00022737"/>
    </source>
</evidence>
<dbReference type="InterPro" id="IPR003582">
    <property type="entry name" value="ShKT_dom"/>
</dbReference>
<protein>
    <recommendedName>
        <fullName evidence="6">Keratin-associated protein</fullName>
    </recommendedName>
</protein>
<evidence type="ECO:0000313" key="9">
    <source>
        <dbReference type="RefSeq" id="XP_011356542.1"/>
    </source>
</evidence>
<sequence length="179" mass="19021">MSCSNSCSGNQSLGFLRNPCYIPLTSSFALCSTNVSRGGVLCLPSSCQDHTWLMDNCQETCNEPTSCQPPNCEPSNYETSCCPSTAHCGPRLCPGTSFLPAASYISSSCLPVSYVSSSCRPLSLFTYGCRPVGWKPCGSQSLSVVSSSLRPLRPLFSGCQPLTHVFSPCRPSCFALGGQ</sequence>
<evidence type="ECO:0000256" key="6">
    <source>
        <dbReference type="RuleBase" id="RU369044"/>
    </source>
</evidence>
<reference evidence="9" key="1">
    <citation type="submission" date="2025-08" db="UniProtKB">
        <authorList>
            <consortium name="RefSeq"/>
        </authorList>
    </citation>
    <scope>IDENTIFICATION</scope>
    <source>
        <tissue evidence="9">Kidney</tissue>
    </source>
</reference>
<dbReference type="InterPro" id="IPR007659">
    <property type="entry name" value="Keratin_matx"/>
</dbReference>
<feature type="domain" description="ShKT" evidence="7">
    <location>
        <begin position="20"/>
        <end position="67"/>
    </location>
</feature>
<dbReference type="RefSeq" id="XP_011356542.1">
    <property type="nucleotide sequence ID" value="XM_011358240.1"/>
</dbReference>
<keyword evidence="8" id="KW-1185">Reference proteome</keyword>
<name>A0A6P3PZ97_PTEVA</name>
<evidence type="ECO:0000313" key="8">
    <source>
        <dbReference type="Proteomes" id="UP000515202"/>
    </source>
</evidence>